<reference evidence="4 5" key="1">
    <citation type="submission" date="2017-03" db="EMBL/GenBank/DDBJ databases">
        <authorList>
            <person name="Afonso C.L."/>
            <person name="Miller P.J."/>
            <person name="Scott M.A."/>
            <person name="Spackman E."/>
            <person name="Goraichik I."/>
            <person name="Dimitrov K.M."/>
            <person name="Suarez D.L."/>
            <person name="Swayne D.E."/>
        </authorList>
    </citation>
    <scope>NUCLEOTIDE SEQUENCE [LARGE SCALE GENOMIC DNA]</scope>
    <source>
        <strain evidence="4 5">CECT 8367</strain>
    </source>
</reference>
<dbReference type="Proteomes" id="UP000193495">
    <property type="component" value="Unassembled WGS sequence"/>
</dbReference>
<proteinExistence type="predicted"/>
<sequence length="329" mass="35089">MIQRMTTRRTFLLAGSAALAAPRLVRAQSGELRSLIQGMPQLHSLQIARGDDVIFAEALRGGGLDAFANIKSCSKSIVALLLGVAIDRGDVPAVTATLDQVAPSIVPPDATEGVADITMEDLVTLRAGLERTSGANYGEWINSRNWLADAMTRPMVAAPGTRMLYSTGSTHILGAALAEATGQSLLRQARDRLGAPLGIEIPPWTRDPQGFYLGGNEMALRPRDMLKIAMLLRDEGRYGGKRVIPEGWIAASTEPRARSPWSGLSYGYGWFLSSSGYVLGRGYGGQIIAAQPGRDLAVAITSDPTLPARSDGYFGQLMRLLDGPVLEAA</sequence>
<feature type="chain" id="PRO_5044568252" evidence="1">
    <location>
        <begin position="28"/>
        <end position="329"/>
    </location>
</feature>
<feature type="domain" description="Beta-lactamase-related" evidence="2">
    <location>
        <begin position="69"/>
        <end position="303"/>
    </location>
</feature>
<dbReference type="InterPro" id="IPR001466">
    <property type="entry name" value="Beta-lactam-related"/>
</dbReference>
<protein>
    <submittedName>
        <fullName evidence="3 4">Beta-lactamase</fullName>
    </submittedName>
</protein>
<evidence type="ECO:0000313" key="3">
    <source>
        <dbReference type="EMBL" id="PSK86482.1"/>
    </source>
</evidence>
<dbReference type="PANTHER" id="PTHR43283:SF7">
    <property type="entry name" value="BETA-LACTAMASE-RELATED DOMAIN-CONTAINING PROTEIN"/>
    <property type="match status" value="1"/>
</dbReference>
<dbReference type="InterPro" id="IPR050789">
    <property type="entry name" value="Diverse_Enzym_Activities"/>
</dbReference>
<evidence type="ECO:0000313" key="6">
    <source>
        <dbReference type="Proteomes" id="UP000240624"/>
    </source>
</evidence>
<feature type="signal peptide" evidence="1">
    <location>
        <begin position="1"/>
        <end position="27"/>
    </location>
</feature>
<keyword evidence="6" id="KW-1185">Reference proteome</keyword>
<dbReference type="PANTHER" id="PTHR43283">
    <property type="entry name" value="BETA-LACTAMASE-RELATED"/>
    <property type="match status" value="1"/>
</dbReference>
<dbReference type="SUPFAM" id="SSF56601">
    <property type="entry name" value="beta-lactamase/transpeptidase-like"/>
    <property type="match status" value="1"/>
</dbReference>
<organism evidence="4 5">
    <name type="scientific">Limimaricola soesokkakensis</name>
    <dbReference type="NCBI Taxonomy" id="1343159"/>
    <lineage>
        <taxon>Bacteria</taxon>
        <taxon>Pseudomonadati</taxon>
        <taxon>Pseudomonadota</taxon>
        <taxon>Alphaproteobacteria</taxon>
        <taxon>Rhodobacterales</taxon>
        <taxon>Paracoccaceae</taxon>
        <taxon>Limimaricola</taxon>
    </lineage>
</organism>
<dbReference type="Pfam" id="PF00144">
    <property type="entry name" value="Beta-lactamase"/>
    <property type="match status" value="1"/>
</dbReference>
<evidence type="ECO:0000313" key="4">
    <source>
        <dbReference type="EMBL" id="SLN45109.1"/>
    </source>
</evidence>
<gene>
    <name evidence="3" type="ORF">CLV79_105189</name>
    <name evidence="4" type="ORF">LOS8367_01983</name>
</gene>
<dbReference type="EMBL" id="PYGB01000005">
    <property type="protein sequence ID" value="PSK86482.1"/>
    <property type="molecule type" value="Genomic_DNA"/>
</dbReference>
<evidence type="ECO:0000313" key="5">
    <source>
        <dbReference type="Proteomes" id="UP000193495"/>
    </source>
</evidence>
<name>A0A1X6ZBX5_9RHOB</name>
<evidence type="ECO:0000259" key="2">
    <source>
        <dbReference type="Pfam" id="PF00144"/>
    </source>
</evidence>
<keyword evidence="1" id="KW-0732">Signal</keyword>
<dbReference type="AlphaFoldDB" id="A0A1X6ZBX5"/>
<dbReference type="EMBL" id="FWFY01000005">
    <property type="protein sequence ID" value="SLN45109.1"/>
    <property type="molecule type" value="Genomic_DNA"/>
</dbReference>
<reference evidence="3 6" key="2">
    <citation type="submission" date="2018-03" db="EMBL/GenBank/DDBJ databases">
        <title>Genomic Encyclopedia of Archaeal and Bacterial Type Strains, Phase II (KMG-II): from individual species to whole genera.</title>
        <authorList>
            <person name="Goeker M."/>
        </authorList>
    </citation>
    <scope>NUCLEOTIDE SEQUENCE [LARGE SCALE GENOMIC DNA]</scope>
    <source>
        <strain evidence="3 6">DSM 29956</strain>
    </source>
</reference>
<accession>A0A1X6ZBX5</accession>
<dbReference type="Proteomes" id="UP000240624">
    <property type="component" value="Unassembled WGS sequence"/>
</dbReference>
<evidence type="ECO:0000256" key="1">
    <source>
        <dbReference type="SAM" id="SignalP"/>
    </source>
</evidence>
<dbReference type="InterPro" id="IPR012338">
    <property type="entry name" value="Beta-lactam/transpept-like"/>
</dbReference>
<dbReference type="Gene3D" id="3.40.710.10">
    <property type="entry name" value="DD-peptidase/beta-lactamase superfamily"/>
    <property type="match status" value="1"/>
</dbReference>